<dbReference type="InterPro" id="IPR029063">
    <property type="entry name" value="SAM-dependent_MTases_sf"/>
</dbReference>
<keyword evidence="3" id="KW-0489">Methyltransferase</keyword>
<evidence type="ECO:0000313" key="3">
    <source>
        <dbReference type="EMBL" id="MPM05958.1"/>
    </source>
</evidence>
<reference evidence="3" key="1">
    <citation type="submission" date="2019-08" db="EMBL/GenBank/DDBJ databases">
        <authorList>
            <person name="Kucharzyk K."/>
            <person name="Murdoch R.W."/>
            <person name="Higgins S."/>
            <person name="Loffler F."/>
        </authorList>
    </citation>
    <scope>NUCLEOTIDE SEQUENCE</scope>
</reference>
<evidence type="ECO:0000259" key="1">
    <source>
        <dbReference type="Pfam" id="PF13847"/>
    </source>
</evidence>
<dbReference type="Pfam" id="PF13847">
    <property type="entry name" value="Methyltransf_31"/>
    <property type="match status" value="1"/>
</dbReference>
<name>A0A644WR70_9ZZZZ</name>
<dbReference type="InterPro" id="IPR016718">
    <property type="entry name" value="rRNA_m1G-MeTrfase_A_prd"/>
</dbReference>
<feature type="domain" description="23S rRNA (guanine(745)-N(1))-methyltransferase N-terminal" evidence="2">
    <location>
        <begin position="4"/>
        <end position="47"/>
    </location>
</feature>
<dbReference type="EC" id="2.1.1.187" evidence="3"/>
<accession>A0A644WR70</accession>
<dbReference type="EMBL" id="VSSQ01001182">
    <property type="protein sequence ID" value="MPM05958.1"/>
    <property type="molecule type" value="Genomic_DNA"/>
</dbReference>
<organism evidence="3">
    <name type="scientific">bioreactor metagenome</name>
    <dbReference type="NCBI Taxonomy" id="1076179"/>
    <lineage>
        <taxon>unclassified sequences</taxon>
        <taxon>metagenomes</taxon>
        <taxon>ecological metagenomes</taxon>
    </lineage>
</organism>
<dbReference type="Gene3D" id="3.40.50.150">
    <property type="entry name" value="Vaccinia Virus protein VP39"/>
    <property type="match status" value="1"/>
</dbReference>
<comment type="caution">
    <text evidence="3">The sequence shown here is derived from an EMBL/GenBank/DDBJ whole genome shotgun (WGS) entry which is preliminary data.</text>
</comment>
<dbReference type="Pfam" id="PF21302">
    <property type="entry name" value="Zn_ribbon_RlmA"/>
    <property type="match status" value="1"/>
</dbReference>
<dbReference type="InterPro" id="IPR048647">
    <property type="entry name" value="RlmA_N"/>
</dbReference>
<sequence length="273" mass="31264">MSRFICPVCGKDLLEDGQSLRCENAHSFDIARSGYVNLLLSQQVKSKHHGDDKMMVRARRDFLNKGYYRPLLDSLSEAVRKHVKDGCVIFDAGCGECWYTANIYEYLAENQIEFEMLAVDISKDALTVGAKRCRLLKLAVASVFRLPMKDGSCDILTSVFAPCCETEFARVLKKGGILIRAVPLKRHLWSLKKAVYDNPYENQAEDFVLDRFELIGKQEITKTIHLSSGEDITNVFMMTPYYYKTSAEDQNKLRNLTELNTEIEFGILIYRRN</sequence>
<dbReference type="SUPFAM" id="SSF53335">
    <property type="entry name" value="S-adenosyl-L-methionine-dependent methyltransferases"/>
    <property type="match status" value="1"/>
</dbReference>
<evidence type="ECO:0000259" key="2">
    <source>
        <dbReference type="Pfam" id="PF21302"/>
    </source>
</evidence>
<dbReference type="GO" id="GO:0052911">
    <property type="term" value="F:23S rRNA (guanine(745)-N(1))-methyltransferase activity"/>
    <property type="evidence" value="ECO:0007669"/>
    <property type="project" value="UniProtKB-EC"/>
</dbReference>
<protein>
    <submittedName>
        <fullName evidence="3">23S rRNA (Guanine(745)-N(1))-methyltransferase</fullName>
        <ecNumber evidence="3">2.1.1.187</ecNumber>
    </submittedName>
</protein>
<feature type="domain" description="Methyltransferase" evidence="1">
    <location>
        <begin position="84"/>
        <end position="203"/>
    </location>
</feature>
<dbReference type="CDD" id="cd02440">
    <property type="entry name" value="AdoMet_MTases"/>
    <property type="match status" value="1"/>
</dbReference>
<keyword evidence="3" id="KW-0808">Transferase</keyword>
<dbReference type="InterPro" id="IPR025714">
    <property type="entry name" value="Methyltranfer_dom"/>
</dbReference>
<dbReference type="PIRSF" id="PIRSF018249">
    <property type="entry name" value="MyrA_prd"/>
    <property type="match status" value="1"/>
</dbReference>
<gene>
    <name evidence="3" type="primary">rlmA_2</name>
    <name evidence="3" type="ORF">SDC9_52253</name>
</gene>
<proteinExistence type="predicted"/>
<dbReference type="AlphaFoldDB" id="A0A644WR70"/>